<feature type="binding site" evidence="4">
    <location>
        <position position="84"/>
    </location>
    <ligand>
        <name>Mg(2+)</name>
        <dbReference type="ChEBI" id="CHEBI:18420"/>
        <label>1</label>
        <note>catalytic</note>
    </ligand>
</feature>
<feature type="binding site" evidence="4">
    <location>
        <position position="63"/>
    </location>
    <ligand>
        <name>Mg(2+)</name>
        <dbReference type="ChEBI" id="CHEBI:18420"/>
        <label>1</label>
        <note>catalytic</note>
    </ligand>
</feature>
<dbReference type="Pfam" id="PF00459">
    <property type="entry name" value="Inositol_P"/>
    <property type="match status" value="1"/>
</dbReference>
<evidence type="ECO:0000313" key="5">
    <source>
        <dbReference type="EMBL" id="ABX61068.1"/>
    </source>
</evidence>
<keyword evidence="1 4" id="KW-0479">Metal-binding</keyword>
<dbReference type="PANTHER" id="PTHR20854:SF4">
    <property type="entry name" value="INOSITOL-1-MONOPHOSPHATASE-RELATED"/>
    <property type="match status" value="1"/>
</dbReference>
<dbReference type="EMBL" id="EU200439">
    <property type="protein sequence ID" value="ABX61068.1"/>
    <property type="molecule type" value="Genomic_DNA"/>
</dbReference>
<accession>C6EQE7</accession>
<comment type="cofactor">
    <cofactor evidence="4">
        <name>Mg(2+)</name>
        <dbReference type="ChEBI" id="CHEBI:18420"/>
    </cofactor>
</comment>
<dbReference type="Gene3D" id="3.40.190.80">
    <property type="match status" value="1"/>
</dbReference>
<dbReference type="AlphaFoldDB" id="C6EQE7"/>
<sequence length="251" mass="28403">MEMKELEIAKLACYKAGDFLLNLKEKKVNSNDKKDIKLQADLDSEKIIHEILTNAFSYPILSEESYKISDEEKKGIYWIVDPLDGSLNFSQNIPLCCISIALYENNKPLSGVIYDFNRDEMFSGIVGVGAWLNDKKIIPSDNIKDKSQAILATGFSSYMNYDKDGLMEFISNIQEFKKIRLLGSAALSLAYVACGRIDAYYEKDIAIWDVAAGIAILESLGNITYSFFQNELKCLIRVENKLKEKNDIRAN</sequence>
<name>C6EQE7_CAMJU</name>
<proteinExistence type="predicted"/>
<dbReference type="InterPro" id="IPR000760">
    <property type="entry name" value="Inositol_monophosphatase-like"/>
</dbReference>
<dbReference type="PRINTS" id="PR00377">
    <property type="entry name" value="IMPHPHTASES"/>
</dbReference>
<feature type="binding site" evidence="4">
    <location>
        <position position="83"/>
    </location>
    <ligand>
        <name>Mg(2+)</name>
        <dbReference type="ChEBI" id="CHEBI:18420"/>
        <label>1</label>
        <note>catalytic</note>
    </ligand>
</feature>
<dbReference type="GO" id="GO:0006020">
    <property type="term" value="P:inositol metabolic process"/>
    <property type="evidence" value="ECO:0007669"/>
    <property type="project" value="TreeGrafter"/>
</dbReference>
<dbReference type="GO" id="GO:0007165">
    <property type="term" value="P:signal transduction"/>
    <property type="evidence" value="ECO:0007669"/>
    <property type="project" value="TreeGrafter"/>
</dbReference>
<evidence type="ECO:0000256" key="2">
    <source>
        <dbReference type="ARBA" id="ARBA00022801"/>
    </source>
</evidence>
<protein>
    <submittedName>
        <fullName evidence="5">Putative inositol monophosphatase</fullName>
    </submittedName>
</protein>
<dbReference type="InterPro" id="IPR020583">
    <property type="entry name" value="Inositol_monoP_metal-BS"/>
</dbReference>
<keyword evidence="3 4" id="KW-0460">Magnesium</keyword>
<dbReference type="GO" id="GO:0008934">
    <property type="term" value="F:inositol monophosphate 1-phosphatase activity"/>
    <property type="evidence" value="ECO:0007669"/>
    <property type="project" value="TreeGrafter"/>
</dbReference>
<dbReference type="Gene3D" id="3.30.540.10">
    <property type="entry name" value="Fructose-1,6-Bisphosphatase, subunit A, domain 1"/>
    <property type="match status" value="1"/>
</dbReference>
<dbReference type="SUPFAM" id="SSF56655">
    <property type="entry name" value="Carbohydrate phosphatase"/>
    <property type="match status" value="1"/>
</dbReference>
<organism evidence="5">
    <name type="scientific">Campylobacter jejuni</name>
    <dbReference type="NCBI Taxonomy" id="197"/>
    <lineage>
        <taxon>Bacteria</taxon>
        <taxon>Pseudomonadati</taxon>
        <taxon>Campylobacterota</taxon>
        <taxon>Epsilonproteobacteria</taxon>
        <taxon>Campylobacterales</taxon>
        <taxon>Campylobacteraceae</taxon>
        <taxon>Campylobacter</taxon>
    </lineage>
</organism>
<keyword evidence="2" id="KW-0378">Hydrolase</keyword>
<dbReference type="PANTHER" id="PTHR20854">
    <property type="entry name" value="INOSITOL MONOPHOSPHATASE"/>
    <property type="match status" value="1"/>
</dbReference>
<feature type="binding site" evidence="4">
    <location>
        <position position="209"/>
    </location>
    <ligand>
        <name>Mg(2+)</name>
        <dbReference type="ChEBI" id="CHEBI:18420"/>
        <label>1</label>
        <note>catalytic</note>
    </ligand>
</feature>
<evidence type="ECO:0000256" key="4">
    <source>
        <dbReference type="PIRSR" id="PIRSR600760-2"/>
    </source>
</evidence>
<feature type="binding site" evidence="4">
    <location>
        <position position="81"/>
    </location>
    <ligand>
        <name>Mg(2+)</name>
        <dbReference type="ChEBI" id="CHEBI:18420"/>
        <label>1</label>
        <note>catalytic</note>
    </ligand>
</feature>
<evidence type="ECO:0000256" key="3">
    <source>
        <dbReference type="ARBA" id="ARBA00022842"/>
    </source>
</evidence>
<reference evidence="5" key="1">
    <citation type="submission" date="2007-10" db="EMBL/GenBank/DDBJ databases">
        <title>Sequencing of C. jejuni ATCC 43457 capsule biosynthesis locus.</title>
        <authorList>
            <person name="Gilbert M."/>
            <person name="Karwaski M.-F."/>
            <person name="Leclerc S."/>
            <person name="Brochu D."/>
        </authorList>
    </citation>
    <scope>NUCLEOTIDE SEQUENCE</scope>
    <source>
        <strain evidence="5">ATCC 43457</strain>
    </source>
</reference>
<dbReference type="PROSITE" id="PS00629">
    <property type="entry name" value="IMP_1"/>
    <property type="match status" value="1"/>
</dbReference>
<dbReference type="GO" id="GO:0046872">
    <property type="term" value="F:metal ion binding"/>
    <property type="evidence" value="ECO:0007669"/>
    <property type="project" value="UniProtKB-KW"/>
</dbReference>
<evidence type="ECO:0000256" key="1">
    <source>
        <dbReference type="ARBA" id="ARBA00022723"/>
    </source>
</evidence>